<evidence type="ECO:0000313" key="1">
    <source>
        <dbReference type="EMBL" id="EJT98281.1"/>
    </source>
</evidence>
<dbReference type="GeneID" id="63688886"/>
<dbReference type="HOGENOM" id="CLU_2320318_0_0_1"/>
<reference evidence="1 2" key="1">
    <citation type="journal article" date="2012" name="Science">
        <title>The Paleozoic origin of enzymatic lignin decomposition reconstructed from 31 fungal genomes.</title>
        <authorList>
            <person name="Floudas D."/>
            <person name="Binder M."/>
            <person name="Riley R."/>
            <person name="Barry K."/>
            <person name="Blanchette R.A."/>
            <person name="Henrissat B."/>
            <person name="Martinez A.T."/>
            <person name="Otillar R."/>
            <person name="Spatafora J.W."/>
            <person name="Yadav J.S."/>
            <person name="Aerts A."/>
            <person name="Benoit I."/>
            <person name="Boyd A."/>
            <person name="Carlson A."/>
            <person name="Copeland A."/>
            <person name="Coutinho P.M."/>
            <person name="de Vries R.P."/>
            <person name="Ferreira P."/>
            <person name="Findley K."/>
            <person name="Foster B."/>
            <person name="Gaskell J."/>
            <person name="Glotzer D."/>
            <person name="Gorecki P."/>
            <person name="Heitman J."/>
            <person name="Hesse C."/>
            <person name="Hori C."/>
            <person name="Igarashi K."/>
            <person name="Jurgens J.A."/>
            <person name="Kallen N."/>
            <person name="Kersten P."/>
            <person name="Kohler A."/>
            <person name="Kuees U."/>
            <person name="Kumar T.K.A."/>
            <person name="Kuo A."/>
            <person name="LaButti K."/>
            <person name="Larrondo L.F."/>
            <person name="Lindquist E."/>
            <person name="Ling A."/>
            <person name="Lombard V."/>
            <person name="Lucas S."/>
            <person name="Lundell T."/>
            <person name="Martin R."/>
            <person name="McLaughlin D.J."/>
            <person name="Morgenstern I."/>
            <person name="Morin E."/>
            <person name="Murat C."/>
            <person name="Nagy L.G."/>
            <person name="Nolan M."/>
            <person name="Ohm R.A."/>
            <person name="Patyshakuliyeva A."/>
            <person name="Rokas A."/>
            <person name="Ruiz-Duenas F.J."/>
            <person name="Sabat G."/>
            <person name="Salamov A."/>
            <person name="Samejima M."/>
            <person name="Schmutz J."/>
            <person name="Slot J.C."/>
            <person name="St John F."/>
            <person name="Stenlid J."/>
            <person name="Sun H."/>
            <person name="Sun S."/>
            <person name="Syed K."/>
            <person name="Tsang A."/>
            <person name="Wiebenga A."/>
            <person name="Young D."/>
            <person name="Pisabarro A."/>
            <person name="Eastwood D.C."/>
            <person name="Martin F."/>
            <person name="Cullen D."/>
            <person name="Grigoriev I.V."/>
            <person name="Hibbett D.S."/>
        </authorList>
    </citation>
    <scope>NUCLEOTIDE SEQUENCE [LARGE SCALE GENOMIC DNA]</scope>
    <source>
        <strain evidence="1 2">DJM-731 SS1</strain>
    </source>
</reference>
<dbReference type="AlphaFoldDB" id="M5FXP4"/>
<dbReference type="RefSeq" id="XP_040625179.1">
    <property type="nucleotide sequence ID" value="XM_040773824.1"/>
</dbReference>
<sequence>MSAVIHSTSDLIKQRGAARFYPEVEQCLLKQAFAHHLTANAGHATLYPNSHTWWILRGVERYERVVIGRQVASNIGLMKGAGTCMRVDCEGRDELFDGL</sequence>
<accession>M5FXP4</accession>
<keyword evidence="2" id="KW-1185">Reference proteome</keyword>
<dbReference type="EMBL" id="JH795874">
    <property type="protein sequence ID" value="EJT98281.1"/>
    <property type="molecule type" value="Genomic_DNA"/>
</dbReference>
<name>M5FXP4_DACPD</name>
<protein>
    <submittedName>
        <fullName evidence="1">Uncharacterized protein</fullName>
    </submittedName>
</protein>
<gene>
    <name evidence="1" type="ORF">DACRYDRAFT_24733</name>
</gene>
<proteinExistence type="predicted"/>
<organism evidence="1 2">
    <name type="scientific">Dacryopinax primogenitus (strain DJM 731)</name>
    <name type="common">Brown rot fungus</name>
    <dbReference type="NCBI Taxonomy" id="1858805"/>
    <lineage>
        <taxon>Eukaryota</taxon>
        <taxon>Fungi</taxon>
        <taxon>Dikarya</taxon>
        <taxon>Basidiomycota</taxon>
        <taxon>Agaricomycotina</taxon>
        <taxon>Dacrymycetes</taxon>
        <taxon>Dacrymycetales</taxon>
        <taxon>Dacrymycetaceae</taxon>
        <taxon>Dacryopinax</taxon>
    </lineage>
</organism>
<evidence type="ECO:0000313" key="2">
    <source>
        <dbReference type="Proteomes" id="UP000030653"/>
    </source>
</evidence>
<dbReference type="Proteomes" id="UP000030653">
    <property type="component" value="Unassembled WGS sequence"/>
</dbReference>